<feature type="transmembrane region" description="Helical" evidence="8">
    <location>
        <begin position="451"/>
        <end position="469"/>
    </location>
</feature>
<accession>A0AA96RG12</accession>
<keyword evidence="3" id="KW-0813">Transport</keyword>
<evidence type="ECO:0000259" key="9">
    <source>
        <dbReference type="PROSITE" id="PS50850"/>
    </source>
</evidence>
<keyword evidence="4" id="KW-1003">Cell membrane</keyword>
<feature type="transmembrane region" description="Helical" evidence="8">
    <location>
        <begin position="304"/>
        <end position="324"/>
    </location>
</feature>
<dbReference type="NCBIfam" id="TIGR00711">
    <property type="entry name" value="efflux_EmrB"/>
    <property type="match status" value="1"/>
</dbReference>
<evidence type="ECO:0000256" key="8">
    <source>
        <dbReference type="SAM" id="Phobius"/>
    </source>
</evidence>
<name>A0AA96RG12_9BACL</name>
<evidence type="ECO:0000256" key="3">
    <source>
        <dbReference type="ARBA" id="ARBA00022448"/>
    </source>
</evidence>
<dbReference type="InterPro" id="IPR011701">
    <property type="entry name" value="MFS"/>
</dbReference>
<dbReference type="GO" id="GO:0005886">
    <property type="term" value="C:plasma membrane"/>
    <property type="evidence" value="ECO:0007669"/>
    <property type="project" value="UniProtKB-SubCell"/>
</dbReference>
<keyword evidence="6 8" id="KW-1133">Transmembrane helix</keyword>
<evidence type="ECO:0000256" key="6">
    <source>
        <dbReference type="ARBA" id="ARBA00022989"/>
    </source>
</evidence>
<dbReference type="InterPro" id="IPR036259">
    <property type="entry name" value="MFS_trans_sf"/>
</dbReference>
<feature type="transmembrane region" description="Helical" evidence="8">
    <location>
        <begin position="139"/>
        <end position="162"/>
    </location>
</feature>
<dbReference type="KEGG" id="paun:MJA45_03055"/>
<feature type="transmembrane region" description="Helical" evidence="8">
    <location>
        <begin position="201"/>
        <end position="218"/>
    </location>
</feature>
<dbReference type="CDD" id="cd17503">
    <property type="entry name" value="MFS_LmrB_MDR_like"/>
    <property type="match status" value="1"/>
</dbReference>
<keyword evidence="5 8" id="KW-0812">Transmembrane</keyword>
<dbReference type="InterPro" id="IPR004638">
    <property type="entry name" value="EmrB-like"/>
</dbReference>
<feature type="transmembrane region" description="Helical" evidence="8">
    <location>
        <begin position="331"/>
        <end position="353"/>
    </location>
</feature>
<feature type="transmembrane region" description="Helical" evidence="8">
    <location>
        <begin position="224"/>
        <end position="247"/>
    </location>
</feature>
<dbReference type="PANTHER" id="PTHR42718">
    <property type="entry name" value="MAJOR FACILITATOR SUPERFAMILY MULTIDRUG TRANSPORTER MFSC"/>
    <property type="match status" value="1"/>
</dbReference>
<dbReference type="Gene3D" id="1.20.1250.20">
    <property type="entry name" value="MFS general substrate transporter like domains"/>
    <property type="match status" value="1"/>
</dbReference>
<dbReference type="GO" id="GO:0022857">
    <property type="term" value="F:transmembrane transporter activity"/>
    <property type="evidence" value="ECO:0007669"/>
    <property type="project" value="InterPro"/>
</dbReference>
<dbReference type="Gene3D" id="1.20.1720.10">
    <property type="entry name" value="Multidrug resistance protein D"/>
    <property type="match status" value="1"/>
</dbReference>
<evidence type="ECO:0000313" key="10">
    <source>
        <dbReference type="EMBL" id="WNQ12056.1"/>
    </source>
</evidence>
<keyword evidence="7 8" id="KW-0472">Membrane</keyword>
<keyword evidence="11" id="KW-1185">Reference proteome</keyword>
<evidence type="ECO:0000256" key="4">
    <source>
        <dbReference type="ARBA" id="ARBA00022475"/>
    </source>
</evidence>
<evidence type="ECO:0000256" key="5">
    <source>
        <dbReference type="ARBA" id="ARBA00022692"/>
    </source>
</evidence>
<proteinExistence type="inferred from homology"/>
<dbReference type="AlphaFoldDB" id="A0AA96RG12"/>
<protein>
    <submittedName>
        <fullName evidence="10">DHA2 family efflux MFS transporter permease subunit</fullName>
    </submittedName>
</protein>
<evidence type="ECO:0000313" key="11">
    <source>
        <dbReference type="Proteomes" id="UP001305702"/>
    </source>
</evidence>
<dbReference type="Proteomes" id="UP001305702">
    <property type="component" value="Chromosome"/>
</dbReference>
<feature type="domain" description="Major facilitator superfamily (MFS) profile" evidence="9">
    <location>
        <begin position="14"/>
        <end position="474"/>
    </location>
</feature>
<comment type="subcellular location">
    <subcellularLocation>
        <location evidence="1">Cell membrane</location>
        <topology evidence="1">Multi-pass membrane protein</topology>
    </subcellularLocation>
</comment>
<dbReference type="EMBL" id="CP130318">
    <property type="protein sequence ID" value="WNQ12056.1"/>
    <property type="molecule type" value="Genomic_DNA"/>
</dbReference>
<sequence length="485" mass="53062">MKHDEVPHLRYWPVMIAIFFGSFLTILSMSTINIAIPVLMQEFHTDLTTIQWTITGFMLAMGTIAPVTGFLGDRFSYKRLYLASLIGFTVCSMLCALAWDTSSLIVFRVLQGVFSGLVMPATMTIIYQIIPREKQPVSIALWSLSAMLGPAIGPTLSGWLIESLSWKWLFYMNVPIGLVSIALVARLIPYYRLNVPKSFDLLGFLGAVLGSLSLLIAFSEGHSWGWGSGRIVSLIVFGVVVLGLFFWRELKAEVPLLNVRVLANARYTITLAISSIVTVSLYSGTFLTPLFLQNIQRVTPLETGLILLPASLAMAICMPIVGKLYSRVGPLILMVIGIALMSIGTLALGWLNVNISHGYIVWWMLVRNVGIAFTTMPASNAGMEQIPVQQSGHASSISNWVRNVMGSFSIAIFTSMLASRTSVHSTELAQQAGGMNPVVTMQAFTMSVNDVYLLATGLVLLALPISLFVRKRKEDPASIGQEQAA</sequence>
<dbReference type="SUPFAM" id="SSF103473">
    <property type="entry name" value="MFS general substrate transporter"/>
    <property type="match status" value="2"/>
</dbReference>
<feature type="transmembrane region" description="Helical" evidence="8">
    <location>
        <begin position="268"/>
        <end position="292"/>
    </location>
</feature>
<feature type="transmembrane region" description="Helical" evidence="8">
    <location>
        <begin position="105"/>
        <end position="127"/>
    </location>
</feature>
<evidence type="ECO:0000256" key="7">
    <source>
        <dbReference type="ARBA" id="ARBA00023136"/>
    </source>
</evidence>
<dbReference type="InterPro" id="IPR020846">
    <property type="entry name" value="MFS_dom"/>
</dbReference>
<evidence type="ECO:0000256" key="2">
    <source>
        <dbReference type="ARBA" id="ARBA00008537"/>
    </source>
</evidence>
<reference evidence="10 11" key="1">
    <citation type="submission" date="2022-02" db="EMBL/GenBank/DDBJ databases">
        <title>Paenibacillus sp. MBLB1776 Whole Genome Shotgun Sequencing.</title>
        <authorList>
            <person name="Hwang C.Y."/>
            <person name="Cho E.-S."/>
            <person name="Seo M.-J."/>
        </authorList>
    </citation>
    <scope>NUCLEOTIDE SEQUENCE [LARGE SCALE GENOMIC DNA]</scope>
    <source>
        <strain evidence="10 11">MBLB1776</strain>
    </source>
</reference>
<dbReference type="RefSeq" id="WP_315605833.1">
    <property type="nucleotide sequence ID" value="NZ_CP130318.1"/>
</dbReference>
<gene>
    <name evidence="10" type="ORF">MJA45_03055</name>
</gene>
<comment type="similarity">
    <text evidence="2">Belongs to the major facilitator superfamily. EmrB family.</text>
</comment>
<organism evidence="10 11">
    <name type="scientific">Paenibacillus aurantius</name>
    <dbReference type="NCBI Taxonomy" id="2918900"/>
    <lineage>
        <taxon>Bacteria</taxon>
        <taxon>Bacillati</taxon>
        <taxon>Bacillota</taxon>
        <taxon>Bacilli</taxon>
        <taxon>Bacillales</taxon>
        <taxon>Paenibacillaceae</taxon>
        <taxon>Paenibacillus</taxon>
    </lineage>
</organism>
<dbReference type="PANTHER" id="PTHR42718:SF9">
    <property type="entry name" value="MAJOR FACILITATOR SUPERFAMILY MULTIDRUG TRANSPORTER MFSC"/>
    <property type="match status" value="1"/>
</dbReference>
<feature type="transmembrane region" description="Helical" evidence="8">
    <location>
        <begin position="80"/>
        <end position="99"/>
    </location>
</feature>
<feature type="transmembrane region" description="Helical" evidence="8">
    <location>
        <begin position="168"/>
        <end position="189"/>
    </location>
</feature>
<evidence type="ECO:0000256" key="1">
    <source>
        <dbReference type="ARBA" id="ARBA00004651"/>
    </source>
</evidence>
<feature type="transmembrane region" description="Helical" evidence="8">
    <location>
        <begin position="50"/>
        <end position="71"/>
    </location>
</feature>
<feature type="transmembrane region" description="Helical" evidence="8">
    <location>
        <begin position="12"/>
        <end position="38"/>
    </location>
</feature>
<dbReference type="Pfam" id="PF07690">
    <property type="entry name" value="MFS_1"/>
    <property type="match status" value="1"/>
</dbReference>
<dbReference type="PROSITE" id="PS50850">
    <property type="entry name" value="MFS"/>
    <property type="match status" value="1"/>
</dbReference>